<proteinExistence type="predicted"/>
<dbReference type="Gene3D" id="3.40.50.2300">
    <property type="match status" value="1"/>
</dbReference>
<evidence type="ECO:0000313" key="1">
    <source>
        <dbReference type="EMBL" id="SEK69782.1"/>
    </source>
</evidence>
<dbReference type="Proteomes" id="UP000199506">
    <property type="component" value="Unassembled WGS sequence"/>
</dbReference>
<dbReference type="SUPFAM" id="SSF52317">
    <property type="entry name" value="Class I glutamine amidotransferase-like"/>
    <property type="match status" value="1"/>
</dbReference>
<dbReference type="RefSeq" id="WP_091699178.1">
    <property type="nucleotide sequence ID" value="NZ_FOAK01000004.1"/>
</dbReference>
<name>A0A1H7J6H4_9EURY</name>
<reference evidence="1 2" key="1">
    <citation type="submission" date="2016-10" db="EMBL/GenBank/DDBJ databases">
        <authorList>
            <person name="de Groot N.N."/>
        </authorList>
    </citation>
    <scope>NUCLEOTIDE SEQUENCE [LARGE SCALE GENOMIC DNA]</scope>
    <source>
        <strain evidence="1 2">DSM 11978</strain>
    </source>
</reference>
<gene>
    <name evidence="1" type="ORF">SAMN05216439_1340</name>
</gene>
<dbReference type="OrthoDB" id="64681at2157"/>
<dbReference type="Pfam" id="PF09897">
    <property type="entry name" value="DUF2124"/>
    <property type="match status" value="1"/>
</dbReference>
<protein>
    <recommendedName>
        <fullName evidence="3">DUF2124 domain-containing protein</fullName>
    </recommendedName>
</protein>
<accession>A0A1H7J6H4</accession>
<evidence type="ECO:0008006" key="3">
    <source>
        <dbReference type="Google" id="ProtNLM"/>
    </source>
</evidence>
<dbReference type="CDD" id="cd01653">
    <property type="entry name" value="GATase1"/>
    <property type="match status" value="1"/>
</dbReference>
<dbReference type="InterPro" id="IPR029062">
    <property type="entry name" value="Class_I_gatase-like"/>
</dbReference>
<dbReference type="EMBL" id="FOAK01000004">
    <property type="protein sequence ID" value="SEK69782.1"/>
    <property type="molecule type" value="Genomic_DNA"/>
</dbReference>
<dbReference type="PIRSF" id="PIRSF004962">
    <property type="entry name" value="UCP004962"/>
    <property type="match status" value="1"/>
</dbReference>
<dbReference type="AlphaFoldDB" id="A0A1H7J6H4"/>
<dbReference type="InterPro" id="IPR009183">
    <property type="entry name" value="UCP004962"/>
</dbReference>
<dbReference type="STRING" id="190974.SAMN05216439_1340"/>
<organism evidence="1 2">
    <name type="scientific">Methanobrevibacter gottschalkii</name>
    <dbReference type="NCBI Taxonomy" id="190974"/>
    <lineage>
        <taxon>Archaea</taxon>
        <taxon>Methanobacteriati</taxon>
        <taxon>Methanobacteriota</taxon>
        <taxon>Methanomada group</taxon>
        <taxon>Methanobacteria</taxon>
        <taxon>Methanobacteriales</taxon>
        <taxon>Methanobacteriaceae</taxon>
        <taxon>Methanobrevibacter</taxon>
    </lineage>
</organism>
<sequence>MEDVYDWKGINGQIMTFKKEVGDAKKITYIGSPGVCTPFAELLAYSVRDKENHFIPLVNVDDCHKFESKYYGMVLNDEVSDPHDSDVVVLLGGLSMPKYNLGTGELNDLIKDILKDDGQIIGVCFMNMFTKVNWLDKFDFDCVIDGNLVGVVKK</sequence>
<evidence type="ECO:0000313" key="2">
    <source>
        <dbReference type="Proteomes" id="UP000199506"/>
    </source>
</evidence>